<sequence length="479" mass="54446">MKIEGVDVFCVLDLALTNDINIKLLRLVWNACGQCFLLQVSFAAKTLEERSGSAGPFWASFVHLTTALRREPCEKIRRGKECMQAFPKFLIASPSFHGGRGALPSAGGHPADLTYLAGGIRTTFIQMVTVKWLEYKSFLAKNGKSKQLEDSFSFLQGMNFPIYCFGSQSIEEDTSFEGISCIIEEEQNILDAVLLSQWEDRMLKDCFKYDVTTSEIKVVTGKMKFLCQLNEGQITDHLSKSEGNTLHELDPFAFDCVKHQEELLFCLANSKKAKSELIPSASEINNQSFRIFYNCYIPNRSGVYFEACYFPHPLPVEFRPAGTLFGASGRRGIHICSIIDYPIKTLSFQTTQNLKILAAAISEICFQLEEKNIQYNLMISDSGKKIFLFLQKTCAASHAISAWECGGYFLFRNRYQFDQVTEDAMINRLSSFSLDDNDFEAVKQLCCRIDGFYFADKWRNQLKYLKDIRKELYITTCSI</sequence>
<dbReference type="Proteomes" id="UP000239757">
    <property type="component" value="Unassembled WGS sequence"/>
</dbReference>
<dbReference type="EMBL" id="KZ664116">
    <property type="protein sequence ID" value="PPS07647.1"/>
    <property type="molecule type" value="Genomic_DNA"/>
</dbReference>
<proteinExistence type="inferred from homology"/>
<comment type="similarity">
    <text evidence="2">Belongs to the GDPGP1 family.</text>
</comment>
<dbReference type="GO" id="GO:0080048">
    <property type="term" value="F:GDP-D-glucose phosphorylase activity"/>
    <property type="evidence" value="ECO:0007669"/>
    <property type="project" value="InterPro"/>
</dbReference>
<dbReference type="GO" id="GO:0006006">
    <property type="term" value="P:glucose metabolic process"/>
    <property type="evidence" value="ECO:0007669"/>
    <property type="project" value="TreeGrafter"/>
</dbReference>
<dbReference type="PANTHER" id="PTHR20884:SF9">
    <property type="entry name" value="OS12G0612100 PROTEIN"/>
    <property type="match status" value="1"/>
</dbReference>
<evidence type="ECO:0000256" key="3">
    <source>
        <dbReference type="ARBA" id="ARBA00022490"/>
    </source>
</evidence>
<evidence type="ECO:0000256" key="2">
    <source>
        <dbReference type="ARBA" id="ARBA00006451"/>
    </source>
</evidence>
<dbReference type="GO" id="GO:0005085">
    <property type="term" value="F:guanyl-nucleotide exchange factor activity"/>
    <property type="evidence" value="ECO:0007669"/>
    <property type="project" value="UniProtKB-KW"/>
</dbReference>
<evidence type="ECO:0000256" key="4">
    <source>
        <dbReference type="ARBA" id="ARBA00022658"/>
    </source>
</evidence>
<feature type="domain" description="GDPGP1-like C-terminal" evidence="9">
    <location>
        <begin position="315"/>
        <end position="448"/>
    </location>
</feature>
<dbReference type="Pfam" id="PF26217">
    <property type="entry name" value="GDPGP1_N"/>
    <property type="match status" value="1"/>
</dbReference>
<evidence type="ECO:0000313" key="11">
    <source>
        <dbReference type="EMBL" id="PPS07647.1"/>
    </source>
</evidence>
<evidence type="ECO:0000256" key="6">
    <source>
        <dbReference type="ARBA" id="ARBA00022695"/>
    </source>
</evidence>
<dbReference type="AlphaFoldDB" id="A0A2P5XWC5"/>
<accession>A0A2P5XWC5</accession>
<dbReference type="PANTHER" id="PTHR20884">
    <property type="entry name" value="GDP-D-GLUCOSE PHOSPHORYLASE 1"/>
    <property type="match status" value="1"/>
</dbReference>
<feature type="domain" description="GDPGP1-like N-terminal" evidence="10">
    <location>
        <begin position="190"/>
        <end position="283"/>
    </location>
</feature>
<keyword evidence="5" id="KW-0808">Transferase</keyword>
<evidence type="ECO:0000259" key="10">
    <source>
        <dbReference type="Pfam" id="PF26217"/>
    </source>
</evidence>
<gene>
    <name evidence="11" type="ORF">GOBAR_AA13020</name>
</gene>
<keyword evidence="8" id="KW-0378">Hydrolase</keyword>
<comment type="subcellular location">
    <subcellularLocation>
        <location evidence="1">Cytoplasm</location>
    </subcellularLocation>
</comment>
<evidence type="ECO:0000256" key="8">
    <source>
        <dbReference type="ARBA" id="ARBA00022801"/>
    </source>
</evidence>
<dbReference type="InterPro" id="IPR058866">
    <property type="entry name" value="GDPGP1_N"/>
</dbReference>
<dbReference type="Pfam" id="PF26216">
    <property type="entry name" value="GDPGP1_C"/>
    <property type="match status" value="1"/>
</dbReference>
<evidence type="ECO:0000256" key="5">
    <source>
        <dbReference type="ARBA" id="ARBA00022679"/>
    </source>
</evidence>
<organism evidence="11 12">
    <name type="scientific">Gossypium barbadense</name>
    <name type="common">Sea Island cotton</name>
    <name type="synonym">Hibiscus barbadensis</name>
    <dbReference type="NCBI Taxonomy" id="3634"/>
    <lineage>
        <taxon>Eukaryota</taxon>
        <taxon>Viridiplantae</taxon>
        <taxon>Streptophyta</taxon>
        <taxon>Embryophyta</taxon>
        <taxon>Tracheophyta</taxon>
        <taxon>Spermatophyta</taxon>
        <taxon>Magnoliopsida</taxon>
        <taxon>eudicotyledons</taxon>
        <taxon>Gunneridae</taxon>
        <taxon>Pentapetalae</taxon>
        <taxon>rosids</taxon>
        <taxon>malvids</taxon>
        <taxon>Malvales</taxon>
        <taxon>Malvaceae</taxon>
        <taxon>Malvoideae</taxon>
        <taxon>Gossypium</taxon>
    </lineage>
</organism>
<keyword evidence="4" id="KW-0344">Guanine-nucleotide releasing factor</keyword>
<dbReference type="GO" id="GO:0000166">
    <property type="term" value="F:nucleotide binding"/>
    <property type="evidence" value="ECO:0007669"/>
    <property type="project" value="UniProtKB-KW"/>
</dbReference>
<name>A0A2P5XWC5_GOSBA</name>
<reference evidence="11 12" key="1">
    <citation type="submission" date="2015-01" db="EMBL/GenBank/DDBJ databases">
        <title>Genome of allotetraploid Gossypium barbadense reveals genomic plasticity and fiber elongation in cotton evolution.</title>
        <authorList>
            <person name="Chen X."/>
            <person name="Liu X."/>
            <person name="Zhao B."/>
            <person name="Zheng H."/>
            <person name="Hu Y."/>
            <person name="Lu G."/>
            <person name="Yang C."/>
            <person name="Chen J."/>
            <person name="Shan C."/>
            <person name="Zhang L."/>
            <person name="Zhou Y."/>
            <person name="Wang L."/>
            <person name="Guo W."/>
            <person name="Bai Y."/>
            <person name="Ruan J."/>
            <person name="Shangguan X."/>
            <person name="Mao Y."/>
            <person name="Jiang J."/>
            <person name="Zhu Y."/>
            <person name="Lei J."/>
            <person name="Kang H."/>
            <person name="Chen S."/>
            <person name="He X."/>
            <person name="Wang R."/>
            <person name="Wang Y."/>
            <person name="Chen J."/>
            <person name="Wang L."/>
            <person name="Yu S."/>
            <person name="Wang B."/>
            <person name="Wei J."/>
            <person name="Song S."/>
            <person name="Lu X."/>
            <person name="Gao Z."/>
            <person name="Gu W."/>
            <person name="Deng X."/>
            <person name="Ma D."/>
            <person name="Wang S."/>
            <person name="Liang W."/>
            <person name="Fang L."/>
            <person name="Cai C."/>
            <person name="Zhu X."/>
            <person name="Zhou B."/>
            <person name="Zhang Y."/>
            <person name="Chen Z."/>
            <person name="Xu S."/>
            <person name="Zhu R."/>
            <person name="Wang S."/>
            <person name="Zhang T."/>
            <person name="Zhao G."/>
        </authorList>
    </citation>
    <scope>NUCLEOTIDE SEQUENCE [LARGE SCALE GENOMIC DNA]</scope>
    <source>
        <strain evidence="12">cv. Xinhai21</strain>
        <tissue evidence="11">Leaf</tissue>
    </source>
</reference>
<dbReference type="GO" id="GO:0016787">
    <property type="term" value="F:hydrolase activity"/>
    <property type="evidence" value="ECO:0007669"/>
    <property type="project" value="UniProtKB-KW"/>
</dbReference>
<dbReference type="InterPro" id="IPR026506">
    <property type="entry name" value="GDPGP"/>
</dbReference>
<dbReference type="GO" id="GO:0005737">
    <property type="term" value="C:cytoplasm"/>
    <property type="evidence" value="ECO:0007669"/>
    <property type="project" value="UniProtKB-SubCell"/>
</dbReference>
<evidence type="ECO:0000313" key="12">
    <source>
        <dbReference type="Proteomes" id="UP000239757"/>
    </source>
</evidence>
<dbReference type="OrthoDB" id="417175at2759"/>
<evidence type="ECO:0000256" key="7">
    <source>
        <dbReference type="ARBA" id="ARBA00022741"/>
    </source>
</evidence>
<protein>
    <submittedName>
        <fullName evidence="11">Uncharacterized protein</fullName>
    </submittedName>
</protein>
<keyword evidence="6" id="KW-0548">Nucleotidyltransferase</keyword>
<keyword evidence="7" id="KW-0547">Nucleotide-binding</keyword>
<evidence type="ECO:0000256" key="1">
    <source>
        <dbReference type="ARBA" id="ARBA00004496"/>
    </source>
</evidence>
<evidence type="ECO:0000259" key="9">
    <source>
        <dbReference type="Pfam" id="PF26216"/>
    </source>
</evidence>
<dbReference type="InterPro" id="IPR058865">
    <property type="entry name" value="GDPGP1_C"/>
</dbReference>
<keyword evidence="3" id="KW-0963">Cytoplasm</keyword>